<evidence type="ECO:0000256" key="1">
    <source>
        <dbReference type="SAM" id="MobiDB-lite"/>
    </source>
</evidence>
<protein>
    <submittedName>
        <fullName evidence="2">Uncharacterized protein</fullName>
    </submittedName>
</protein>
<feature type="compositionally biased region" description="Basic residues" evidence="1">
    <location>
        <begin position="668"/>
        <end position="678"/>
    </location>
</feature>
<comment type="caution">
    <text evidence="2">The sequence shown here is derived from an EMBL/GenBank/DDBJ whole genome shotgun (WGS) entry which is preliminary data.</text>
</comment>
<accession>A0A8H6WXQ8</accession>
<feature type="compositionally biased region" description="Low complexity" evidence="1">
    <location>
        <begin position="171"/>
        <end position="187"/>
    </location>
</feature>
<evidence type="ECO:0000313" key="3">
    <source>
        <dbReference type="Proteomes" id="UP000623467"/>
    </source>
</evidence>
<feature type="region of interest" description="Disordered" evidence="1">
    <location>
        <begin position="628"/>
        <end position="678"/>
    </location>
</feature>
<feature type="region of interest" description="Disordered" evidence="1">
    <location>
        <begin position="315"/>
        <end position="339"/>
    </location>
</feature>
<feature type="compositionally biased region" description="Basic and acidic residues" evidence="1">
    <location>
        <begin position="315"/>
        <end position="326"/>
    </location>
</feature>
<proteinExistence type="predicted"/>
<feature type="region of interest" description="Disordered" evidence="1">
    <location>
        <begin position="220"/>
        <end position="248"/>
    </location>
</feature>
<dbReference type="AlphaFoldDB" id="A0A8H6WXQ8"/>
<feature type="compositionally biased region" description="Low complexity" evidence="1">
    <location>
        <begin position="85"/>
        <end position="97"/>
    </location>
</feature>
<feature type="compositionally biased region" description="Polar residues" evidence="1">
    <location>
        <begin position="35"/>
        <end position="55"/>
    </location>
</feature>
<dbReference type="Proteomes" id="UP000623467">
    <property type="component" value="Unassembled WGS sequence"/>
</dbReference>
<organism evidence="2 3">
    <name type="scientific">Mycena sanguinolenta</name>
    <dbReference type="NCBI Taxonomy" id="230812"/>
    <lineage>
        <taxon>Eukaryota</taxon>
        <taxon>Fungi</taxon>
        <taxon>Dikarya</taxon>
        <taxon>Basidiomycota</taxon>
        <taxon>Agaricomycotina</taxon>
        <taxon>Agaricomycetes</taxon>
        <taxon>Agaricomycetidae</taxon>
        <taxon>Agaricales</taxon>
        <taxon>Marasmiineae</taxon>
        <taxon>Mycenaceae</taxon>
        <taxon>Mycena</taxon>
    </lineage>
</organism>
<keyword evidence="3" id="KW-1185">Reference proteome</keyword>
<name>A0A8H6WXQ8_9AGAR</name>
<dbReference type="EMBL" id="JACAZH010000068">
    <property type="protein sequence ID" value="KAF7330591.1"/>
    <property type="molecule type" value="Genomic_DNA"/>
</dbReference>
<feature type="compositionally biased region" description="Gly residues" evidence="1">
    <location>
        <begin position="649"/>
        <end position="659"/>
    </location>
</feature>
<feature type="region of interest" description="Disordered" evidence="1">
    <location>
        <begin position="1"/>
        <end position="187"/>
    </location>
</feature>
<gene>
    <name evidence="2" type="ORF">MSAN_02459300</name>
</gene>
<dbReference type="OrthoDB" id="3063857at2759"/>
<evidence type="ECO:0000313" key="2">
    <source>
        <dbReference type="EMBL" id="KAF7330591.1"/>
    </source>
</evidence>
<reference evidence="2" key="1">
    <citation type="submission" date="2020-05" db="EMBL/GenBank/DDBJ databases">
        <title>Mycena genomes resolve the evolution of fungal bioluminescence.</title>
        <authorList>
            <person name="Tsai I.J."/>
        </authorList>
    </citation>
    <scope>NUCLEOTIDE SEQUENCE</scope>
    <source>
        <strain evidence="2">160909Yilan</strain>
    </source>
</reference>
<sequence length="678" mass="72566">MSPHKSARGANSSDVTYNPHIRTESERPSPGPNRKVSQGSSAHQSRSGTPRTSDVFNVGNPTPDRNAGNYILGTAPQPRSHTGHSEPGSPSPSSRGGLDTGHHATDIESGEEGEIRENGELYGDEDDTMPFATAAQDVDTAAGTTAEPMAVDSEDEEERREQGENPTGQGAARATPNAAAARAPTPRTILDGERVEFGGGHEHPFVFQNAALAEAHARPLPPYEPRQQAPRPTFQAPQPVPQAPQPGASAPFFRGPAQAMVAAAVGATGIRAVDAAGALGVSVAAADAALTAFANGAVGVAFAFPDLLEHVRAHPTHRDENPHREGPAAPMPDPAGPEDVNITRFQPNVGKFQRPVMSWDRLTDNVHDDHKALFSEQPDTHLFAVPFNGGSRMHRMLADPKNNNDSDSVIVAALEKAIASLVNPVTTTVFPVCEAKEPEGGNYAGPIVVGIYITNREDRIRLIDQMLIAIDRTFAFYIVAPEHTTLAWLLTIVTTSIGGGTSGAAQALRAALSKFIWTNTAIGIALEQLTHATDRSPLNARRYKISQTIDCVWDEASRDYTVYMKPCTSDAAQWRNFTVIVQHEKFQHAHYTFTSKINPAKERPGPRCVSCKNEDHYQPGCKTIRDPDFWGPTTQLKDATEGLLAQTNNGGGGGRGRGNARGQARGTSRGRSRGRGGN</sequence>